<keyword evidence="2" id="KW-0808">Transferase</keyword>
<dbReference type="PANTHER" id="PTHR30160:SF21">
    <property type="entry name" value="LIPOPOLYSACCHARIDE CORE HEPTOSYLTRANSFERASE OPSX"/>
    <property type="match status" value="1"/>
</dbReference>
<evidence type="ECO:0000256" key="1">
    <source>
        <dbReference type="ARBA" id="ARBA00022676"/>
    </source>
</evidence>
<organism evidence="3 4">
    <name type="scientific">Glaciecola petra</name>
    <dbReference type="NCBI Taxonomy" id="3075602"/>
    <lineage>
        <taxon>Bacteria</taxon>
        <taxon>Pseudomonadati</taxon>
        <taxon>Pseudomonadota</taxon>
        <taxon>Gammaproteobacteria</taxon>
        <taxon>Alteromonadales</taxon>
        <taxon>Alteromonadaceae</taxon>
        <taxon>Glaciecola</taxon>
    </lineage>
</organism>
<evidence type="ECO:0000313" key="3">
    <source>
        <dbReference type="EMBL" id="MDT0596440.1"/>
    </source>
</evidence>
<sequence length="360" mass="39869">MASVKAECFKLCILRLSAIGDVCHAVAMLSAILEQKTKQKQDIAITWVIGKVEHQLVKHLSHDIPNLRFVVYDKSAGKAAKKAVKDALADTEFDALFVMQVALRANLLSRVIKAKKRIGFDKARSKEGHSLFIDTRIKPRQHAHVLEGFMGFAETIGVDIDSILNDKPFWHMPLLQDDLNWLKEELAQANIEKYVVISPAASKAERNWSPEGYAKVVEYIQQKGLRVVLCGGPGPLDLEISQAIVKLTKQVDLNLVGKTTLTQMLAVLNKAQVVIAPDTGPAHMATTQGTPVVGLYAHSNPRRTGPYLSIEQTVSVYDQLVIEQFGKPWQALPWGKRVKGDALMQKISTQAVIDKLNQVI</sequence>
<dbReference type="EMBL" id="JAVRHX010000007">
    <property type="protein sequence ID" value="MDT0596440.1"/>
    <property type="molecule type" value="Genomic_DNA"/>
</dbReference>
<dbReference type="InterPro" id="IPR002201">
    <property type="entry name" value="Glyco_trans_9"/>
</dbReference>
<evidence type="ECO:0000313" key="4">
    <source>
        <dbReference type="Proteomes" id="UP001253545"/>
    </source>
</evidence>
<keyword evidence="1" id="KW-0328">Glycosyltransferase</keyword>
<reference evidence="3 4" key="1">
    <citation type="submission" date="2023-09" db="EMBL/GenBank/DDBJ databases">
        <authorList>
            <person name="Rey-Velasco X."/>
        </authorList>
    </citation>
    <scope>NUCLEOTIDE SEQUENCE [LARGE SCALE GENOMIC DNA]</scope>
    <source>
        <strain evidence="3 4">P117</strain>
    </source>
</reference>
<name>A0ABU2ZV10_9ALTE</name>
<proteinExistence type="predicted"/>
<dbReference type="Proteomes" id="UP001253545">
    <property type="component" value="Unassembled WGS sequence"/>
</dbReference>
<accession>A0ABU2ZV10</accession>
<dbReference type="SUPFAM" id="SSF53756">
    <property type="entry name" value="UDP-Glycosyltransferase/glycogen phosphorylase"/>
    <property type="match status" value="1"/>
</dbReference>
<comment type="caution">
    <text evidence="3">The sequence shown here is derived from an EMBL/GenBank/DDBJ whole genome shotgun (WGS) entry which is preliminary data.</text>
</comment>
<dbReference type="PANTHER" id="PTHR30160">
    <property type="entry name" value="TETRAACYLDISACCHARIDE 4'-KINASE-RELATED"/>
    <property type="match status" value="1"/>
</dbReference>
<dbReference type="Gene3D" id="3.40.50.2000">
    <property type="entry name" value="Glycogen Phosphorylase B"/>
    <property type="match status" value="2"/>
</dbReference>
<keyword evidence="4" id="KW-1185">Reference proteome</keyword>
<dbReference type="InterPro" id="IPR051199">
    <property type="entry name" value="LPS_LOS_Heptosyltrfase"/>
</dbReference>
<dbReference type="CDD" id="cd03789">
    <property type="entry name" value="GT9_LPS_heptosyltransferase"/>
    <property type="match status" value="1"/>
</dbReference>
<gene>
    <name evidence="3" type="ORF">RM552_16410</name>
</gene>
<dbReference type="Pfam" id="PF01075">
    <property type="entry name" value="Glyco_transf_9"/>
    <property type="match status" value="1"/>
</dbReference>
<evidence type="ECO:0000256" key="2">
    <source>
        <dbReference type="ARBA" id="ARBA00022679"/>
    </source>
</evidence>
<dbReference type="RefSeq" id="WP_311369967.1">
    <property type="nucleotide sequence ID" value="NZ_JAVRHX010000007.1"/>
</dbReference>
<protein>
    <submittedName>
        <fullName evidence="3">Glycosyltransferase family 9 protein</fullName>
    </submittedName>
</protein>